<evidence type="ECO:0000256" key="2">
    <source>
        <dbReference type="ARBA" id="ARBA00004567"/>
    </source>
</evidence>
<dbReference type="RefSeq" id="XP_038054788.1">
    <property type="nucleotide sequence ID" value="XM_038198860.1"/>
</dbReference>
<evidence type="ECO:0000256" key="9">
    <source>
        <dbReference type="ARBA" id="ARBA00023054"/>
    </source>
</evidence>
<evidence type="ECO:0000256" key="4">
    <source>
        <dbReference type="ARBA" id="ARBA00022448"/>
    </source>
</evidence>
<dbReference type="InterPro" id="IPR038506">
    <property type="entry name" value="GLE1-like_sf"/>
</dbReference>
<evidence type="ECO:0000256" key="1">
    <source>
        <dbReference type="ARBA" id="ARBA00004496"/>
    </source>
</evidence>
<dbReference type="FunFam" id="1.25.40.510:FF:000001">
    <property type="entry name" value="Nucleoporin GLE1 isoform 1"/>
    <property type="match status" value="1"/>
</dbReference>
<name>A0A913ZSP9_PATMI</name>
<evidence type="ECO:0000256" key="6">
    <source>
        <dbReference type="ARBA" id="ARBA00022816"/>
    </source>
</evidence>
<comment type="subcellular location">
    <subcellularLocation>
        <location evidence="1">Cytoplasm</location>
    </subcellularLocation>
    <subcellularLocation>
        <location evidence="2">Nucleus</location>
        <location evidence="2">Nuclear pore complex</location>
    </subcellularLocation>
</comment>
<evidence type="ECO:0000256" key="7">
    <source>
        <dbReference type="ARBA" id="ARBA00022927"/>
    </source>
</evidence>
<evidence type="ECO:0000256" key="16">
    <source>
        <dbReference type="SAM" id="Coils"/>
    </source>
</evidence>
<keyword evidence="5" id="KW-0963">Cytoplasm</keyword>
<evidence type="ECO:0000256" key="12">
    <source>
        <dbReference type="ARBA" id="ARBA00024680"/>
    </source>
</evidence>
<keyword evidence="11" id="KW-0539">Nucleus</keyword>
<comment type="function">
    <text evidence="12">Required for the export of mRNAs containing poly(A) tails from the nucleus into the cytoplasm. May be involved in the terminal step of the mRNA transport through the nuclear pore complex (NPC).</text>
</comment>
<evidence type="ECO:0000256" key="15">
    <source>
        <dbReference type="ARBA" id="ARBA00030897"/>
    </source>
</evidence>
<evidence type="ECO:0000256" key="14">
    <source>
        <dbReference type="ARBA" id="ARBA00029983"/>
    </source>
</evidence>
<evidence type="ECO:0000256" key="11">
    <source>
        <dbReference type="ARBA" id="ARBA00023242"/>
    </source>
</evidence>
<dbReference type="RefSeq" id="XP_038054789.1">
    <property type="nucleotide sequence ID" value="XM_038198861.1"/>
</dbReference>
<dbReference type="GO" id="GO:0015031">
    <property type="term" value="P:protein transport"/>
    <property type="evidence" value="ECO:0007669"/>
    <property type="project" value="UniProtKB-KW"/>
</dbReference>
<dbReference type="GO" id="GO:0016973">
    <property type="term" value="P:poly(A)+ mRNA export from nucleus"/>
    <property type="evidence" value="ECO:0007669"/>
    <property type="project" value="InterPro"/>
</dbReference>
<dbReference type="EnsemblMetazoa" id="XM_038198860.1">
    <property type="protein sequence ID" value="XP_038054788.1"/>
    <property type="gene ID" value="LOC119726998"/>
</dbReference>
<evidence type="ECO:0000256" key="3">
    <source>
        <dbReference type="ARBA" id="ARBA00011056"/>
    </source>
</evidence>
<protein>
    <recommendedName>
        <fullName evidence="13">mRNA export factor GLE1</fullName>
    </recommendedName>
    <alternativeName>
        <fullName evidence="15">GLE1 RNA export mediator</fullName>
    </alternativeName>
    <alternativeName>
        <fullName evidence="14">Nucleoporin GLE1</fullName>
    </alternativeName>
</protein>
<dbReference type="GO" id="GO:0005543">
    <property type="term" value="F:phospholipid binding"/>
    <property type="evidence" value="ECO:0007669"/>
    <property type="project" value="TreeGrafter"/>
</dbReference>
<feature type="coiled-coil region" evidence="16">
    <location>
        <begin position="184"/>
        <end position="218"/>
    </location>
</feature>
<proteinExistence type="inferred from homology"/>
<dbReference type="InterPro" id="IPR012476">
    <property type="entry name" value="GLE1"/>
</dbReference>
<dbReference type="GeneID" id="119726998"/>
<keyword evidence="4" id="KW-0813">Transport</keyword>
<evidence type="ECO:0000313" key="18">
    <source>
        <dbReference type="Proteomes" id="UP000887568"/>
    </source>
</evidence>
<evidence type="ECO:0000256" key="8">
    <source>
        <dbReference type="ARBA" id="ARBA00023010"/>
    </source>
</evidence>
<dbReference type="EnsemblMetazoa" id="XM_038198861.1">
    <property type="protein sequence ID" value="XP_038054789.1"/>
    <property type="gene ID" value="LOC119726998"/>
</dbReference>
<dbReference type="GO" id="GO:0044614">
    <property type="term" value="C:nuclear pore cytoplasmic filaments"/>
    <property type="evidence" value="ECO:0007669"/>
    <property type="project" value="TreeGrafter"/>
</dbReference>
<keyword evidence="8" id="KW-0811">Translocation</keyword>
<dbReference type="GO" id="GO:0031369">
    <property type="term" value="F:translation initiation factor binding"/>
    <property type="evidence" value="ECO:0007669"/>
    <property type="project" value="TreeGrafter"/>
</dbReference>
<reference evidence="17" key="1">
    <citation type="submission" date="2022-11" db="UniProtKB">
        <authorList>
            <consortium name="EnsemblMetazoa"/>
        </authorList>
    </citation>
    <scope>IDENTIFICATION</scope>
</reference>
<evidence type="ECO:0000256" key="5">
    <source>
        <dbReference type="ARBA" id="ARBA00022490"/>
    </source>
</evidence>
<dbReference type="Gene3D" id="1.25.40.510">
    <property type="entry name" value="GLE1-like"/>
    <property type="match status" value="1"/>
</dbReference>
<keyword evidence="9 16" id="KW-0175">Coiled coil</keyword>
<keyword evidence="6" id="KW-0509">mRNA transport</keyword>
<dbReference type="AlphaFoldDB" id="A0A913ZSP9"/>
<evidence type="ECO:0000256" key="13">
    <source>
        <dbReference type="ARBA" id="ARBA00026227"/>
    </source>
</evidence>
<dbReference type="GO" id="GO:0005737">
    <property type="term" value="C:cytoplasm"/>
    <property type="evidence" value="ECO:0007669"/>
    <property type="project" value="UniProtKB-SubCell"/>
</dbReference>
<accession>A0A913ZSP9</accession>
<comment type="similarity">
    <text evidence="3">Belongs to the GLE1 family.</text>
</comment>
<sequence length="695" mass="79140">MSTSKALQLSKKGGLVYDSGWYRDGLVHETIVNCTSPPKIPATLSLSVLHKLSHTSDTNDTWSPAGISSFVSEEGNLPSDASTSSLPREEVILSEIKLDDIQATLASVQTGKSEVSIQECKQQWDKLSKERTDKHRHEIKEHSDHLQVQAVRSSCLLTEQQDEKTRLLLQNMQHVRHENDQMRKQRLQHQRDRYNLHVKRMEMKLKNAYQKEAEAEIEAEHNRRVAERQTYLDSMMNVHKQIDESSKKICLQLNKFKHKEFLHPDAEQIKKSVEQLAQKAEHLLADAKQKGASMDLVESMHKIIESLMIRQEHASNMVAEAERLAQDDMARKVREAQHQAAAAAAAAAAATQTTTKPRAAQLPLASLQNNDNSVLHKAISADTLKEYEALQNKHNAVMDCCQKLATTTDTQLKKYRFDLQKAVNIPVNAISNQSGTHLMDKLQRLKSLLLGEMVNISGRRVSVTRDEASKAFVKNLLAKKIVKQSDEQVSSNYESAFPFAAIAVTLWCDFPDLGDLMLAHFYLKCPFLVPYHITKSQEQSNQDYYKSLGYNYESDGTIEKQDKYLRRMSGFMRLYAAIMITQPMPNARKVHPYGIDHAWKWLARLLNVEPQPDITATMLFDFLEVCGHDLAASYHRQFFKLLQVLYRNYFPKIESVTPKGSGGPVMRLKTFLEMVTKTQRIAPPKGTLQADFWRT</sequence>
<evidence type="ECO:0000313" key="17">
    <source>
        <dbReference type="EnsemblMetazoa" id="XP_038054788.1"/>
    </source>
</evidence>
<dbReference type="PANTHER" id="PTHR12960:SF0">
    <property type="entry name" value="MRNA EXPORT FACTOR GLE1"/>
    <property type="match status" value="1"/>
</dbReference>
<organism evidence="17 18">
    <name type="scientific">Patiria miniata</name>
    <name type="common">Bat star</name>
    <name type="synonym">Asterina miniata</name>
    <dbReference type="NCBI Taxonomy" id="46514"/>
    <lineage>
        <taxon>Eukaryota</taxon>
        <taxon>Metazoa</taxon>
        <taxon>Echinodermata</taxon>
        <taxon>Eleutherozoa</taxon>
        <taxon>Asterozoa</taxon>
        <taxon>Asteroidea</taxon>
        <taxon>Valvatacea</taxon>
        <taxon>Valvatida</taxon>
        <taxon>Asterinidae</taxon>
        <taxon>Patiria</taxon>
    </lineage>
</organism>
<evidence type="ECO:0000256" key="10">
    <source>
        <dbReference type="ARBA" id="ARBA00023132"/>
    </source>
</evidence>
<dbReference type="CTD" id="2733"/>
<keyword evidence="18" id="KW-1185">Reference proteome</keyword>
<dbReference type="OrthoDB" id="420884at2759"/>
<dbReference type="Pfam" id="PF07817">
    <property type="entry name" value="GLE1"/>
    <property type="match status" value="1"/>
</dbReference>
<keyword evidence="7" id="KW-0653">Protein transport</keyword>
<dbReference type="OMA" id="AYMYKES"/>
<dbReference type="GO" id="GO:0000822">
    <property type="term" value="F:inositol hexakisphosphate binding"/>
    <property type="evidence" value="ECO:0007669"/>
    <property type="project" value="TreeGrafter"/>
</dbReference>
<dbReference type="PANTHER" id="PTHR12960">
    <property type="entry name" value="GLE-1-RELATED"/>
    <property type="match status" value="1"/>
</dbReference>
<dbReference type="Proteomes" id="UP000887568">
    <property type="component" value="Unplaced"/>
</dbReference>
<keyword evidence="10" id="KW-0906">Nuclear pore complex</keyword>